<dbReference type="NCBIfam" id="NF037970">
    <property type="entry name" value="vanZ_1"/>
    <property type="match status" value="1"/>
</dbReference>
<name>A0A9P1NQW3_9PROT</name>
<keyword evidence="1" id="KW-1133">Transmembrane helix</keyword>
<feature type="transmembrane region" description="Helical" evidence="1">
    <location>
        <begin position="103"/>
        <end position="122"/>
    </location>
</feature>
<dbReference type="RefSeq" id="WP_014198795.1">
    <property type="nucleotide sequence ID" value="NC_016595.1"/>
</dbReference>
<sequence>MNGALGFHSLAGNRVVLVVWPIAILCVAALALQPAGGPPEAFGIDKGAHAVVFLAVASLPAIGFRRSRVGIAAALAMIPHGIFIDVTQSFVPDRTAPAADAMADVMGVILGLAVGLAARWLAIPHACVPRWVTPLFAR</sequence>
<dbReference type="EMBL" id="HE577330">
    <property type="protein sequence ID" value="CCD02271.1"/>
    <property type="molecule type" value="Genomic_DNA"/>
</dbReference>
<accession>A0A9P1NQW3</accession>
<evidence type="ECO:0000256" key="1">
    <source>
        <dbReference type="SAM" id="Phobius"/>
    </source>
</evidence>
<organism evidence="2 3">
    <name type="scientific">Azospirillum baldaniorum</name>
    <dbReference type="NCBI Taxonomy" id="1064539"/>
    <lineage>
        <taxon>Bacteria</taxon>
        <taxon>Pseudomonadati</taxon>
        <taxon>Pseudomonadota</taxon>
        <taxon>Alphaproteobacteria</taxon>
        <taxon>Rhodospirillales</taxon>
        <taxon>Azospirillaceae</taxon>
        <taxon>Azospirillum</taxon>
    </lineage>
</organism>
<dbReference type="Proteomes" id="UP000007319">
    <property type="component" value="Plasmid AZOBR_p3"/>
</dbReference>
<keyword evidence="2" id="KW-0614">Plasmid</keyword>
<dbReference type="KEGG" id="abs:AZOBR_p310013"/>
<proteinExistence type="predicted"/>
<keyword evidence="3" id="KW-1185">Reference proteome</keyword>
<evidence type="ECO:0000313" key="3">
    <source>
        <dbReference type="Proteomes" id="UP000007319"/>
    </source>
</evidence>
<feature type="transmembrane region" description="Helical" evidence="1">
    <location>
        <begin position="71"/>
        <end position="91"/>
    </location>
</feature>
<reference evidence="2 3" key="1">
    <citation type="journal article" date="2011" name="PLoS Genet.">
        <title>Azospirillum genomes reveal transition of bacteria from aquatic to terrestrial environments.</title>
        <authorList>
            <person name="Wisniewski-Dye F."/>
            <person name="Borziak K."/>
            <person name="Khalsa-Moyers G."/>
            <person name="Alexandre G."/>
            <person name="Sukharnikov L.O."/>
            <person name="Wuichet K."/>
            <person name="Hurst G.B."/>
            <person name="McDonald W.H."/>
            <person name="Robertson J.S."/>
            <person name="Barbe V."/>
            <person name="Calteau A."/>
            <person name="Rouy Z."/>
            <person name="Mangenot S."/>
            <person name="Prigent-Combaret C."/>
            <person name="Normand P."/>
            <person name="Boyer M."/>
            <person name="Siguier P."/>
            <person name="Dessaux Y."/>
            <person name="Elmerich C."/>
            <person name="Condemine G."/>
            <person name="Krishnen G."/>
            <person name="Kennedy I."/>
            <person name="Paterson A.H."/>
            <person name="Gonzalez V."/>
            <person name="Mavingui P."/>
            <person name="Zhulin I.B."/>
        </authorList>
    </citation>
    <scope>NUCLEOTIDE SEQUENCE [LARGE SCALE GENOMIC DNA]</scope>
    <source>
        <strain evidence="2 3">Sp245</strain>
    </source>
</reference>
<feature type="transmembrane region" description="Helical" evidence="1">
    <location>
        <begin position="15"/>
        <end position="35"/>
    </location>
</feature>
<feature type="transmembrane region" description="Helical" evidence="1">
    <location>
        <begin position="47"/>
        <end position="64"/>
    </location>
</feature>
<dbReference type="AlphaFoldDB" id="A0A9P1NQW3"/>
<geneLocation type="plasmid" evidence="2 3">
    <name>AZOBR_p3</name>
</geneLocation>
<protein>
    <recommendedName>
        <fullName evidence="4">VanZ-like domain-containing protein</fullName>
    </recommendedName>
</protein>
<evidence type="ECO:0008006" key="4">
    <source>
        <dbReference type="Google" id="ProtNLM"/>
    </source>
</evidence>
<keyword evidence="1" id="KW-0472">Membrane</keyword>
<evidence type="ECO:0000313" key="2">
    <source>
        <dbReference type="EMBL" id="CCD02271.1"/>
    </source>
</evidence>
<gene>
    <name evidence="2" type="ORF">AZOBR_p310013</name>
</gene>
<keyword evidence="1" id="KW-0812">Transmembrane</keyword>